<organism evidence="2 3">
    <name type="scientific">Brassica cretica</name>
    <name type="common">Mustard</name>
    <dbReference type="NCBI Taxonomy" id="69181"/>
    <lineage>
        <taxon>Eukaryota</taxon>
        <taxon>Viridiplantae</taxon>
        <taxon>Streptophyta</taxon>
        <taxon>Embryophyta</taxon>
        <taxon>Tracheophyta</taxon>
        <taxon>Spermatophyta</taxon>
        <taxon>Magnoliopsida</taxon>
        <taxon>eudicotyledons</taxon>
        <taxon>Gunneridae</taxon>
        <taxon>Pentapetalae</taxon>
        <taxon>rosids</taxon>
        <taxon>malvids</taxon>
        <taxon>Brassicales</taxon>
        <taxon>Brassicaceae</taxon>
        <taxon>Brassiceae</taxon>
        <taxon>Brassica</taxon>
    </lineage>
</organism>
<dbReference type="Proteomes" id="UP000712600">
    <property type="component" value="Unassembled WGS sequence"/>
</dbReference>
<dbReference type="AlphaFoldDB" id="A0A8S9SPJ4"/>
<name>A0A8S9SPJ4_BRACR</name>
<proteinExistence type="predicted"/>
<comment type="caution">
    <text evidence="2">The sequence shown here is derived from an EMBL/GenBank/DDBJ whole genome shotgun (WGS) entry which is preliminary data.</text>
</comment>
<sequence>MNWWNARRAPCKGDMAYALSPMNLHCVLQLCRPETTNLTNSCINRDEDMKPPTSPLPYPVINH</sequence>
<evidence type="ECO:0000313" key="2">
    <source>
        <dbReference type="EMBL" id="KAF3603496.1"/>
    </source>
</evidence>
<feature type="region of interest" description="Disordered" evidence="1">
    <location>
        <begin position="42"/>
        <end position="63"/>
    </location>
</feature>
<gene>
    <name evidence="2" type="ORF">F2Q69_00037953</name>
</gene>
<evidence type="ECO:0000313" key="3">
    <source>
        <dbReference type="Proteomes" id="UP000712600"/>
    </source>
</evidence>
<reference evidence="2" key="1">
    <citation type="submission" date="2019-12" db="EMBL/GenBank/DDBJ databases">
        <title>Genome sequencing and annotation of Brassica cretica.</title>
        <authorList>
            <person name="Studholme D.J."/>
            <person name="Sarris P."/>
        </authorList>
    </citation>
    <scope>NUCLEOTIDE SEQUENCE</scope>
    <source>
        <strain evidence="2">PFS-109/04</strain>
        <tissue evidence="2">Leaf</tissue>
    </source>
</reference>
<dbReference type="EMBL" id="QGKX02000004">
    <property type="protein sequence ID" value="KAF3603496.1"/>
    <property type="molecule type" value="Genomic_DNA"/>
</dbReference>
<feature type="compositionally biased region" description="Pro residues" evidence="1">
    <location>
        <begin position="52"/>
        <end position="63"/>
    </location>
</feature>
<evidence type="ECO:0000256" key="1">
    <source>
        <dbReference type="SAM" id="MobiDB-lite"/>
    </source>
</evidence>
<accession>A0A8S9SPJ4</accession>
<protein>
    <submittedName>
        <fullName evidence="2">Uncharacterized protein</fullName>
    </submittedName>
</protein>